<dbReference type="SUPFAM" id="SSF52833">
    <property type="entry name" value="Thioredoxin-like"/>
    <property type="match status" value="1"/>
</dbReference>
<dbReference type="EMBL" id="JBFOLK010000012">
    <property type="protein sequence ID" value="KAL2470527.1"/>
    <property type="molecule type" value="Genomic_DNA"/>
</dbReference>
<feature type="region of interest" description="Disordered" evidence="1">
    <location>
        <begin position="99"/>
        <end position="125"/>
    </location>
</feature>
<evidence type="ECO:0000256" key="1">
    <source>
        <dbReference type="SAM" id="MobiDB-lite"/>
    </source>
</evidence>
<feature type="region of interest" description="Disordered" evidence="1">
    <location>
        <begin position="403"/>
        <end position="449"/>
    </location>
</feature>
<evidence type="ECO:0000313" key="3">
    <source>
        <dbReference type="Proteomes" id="UP001604336"/>
    </source>
</evidence>
<protein>
    <submittedName>
        <fullName evidence="2">Uncharacterized protein</fullName>
    </submittedName>
</protein>
<reference evidence="3" key="1">
    <citation type="submission" date="2024-07" db="EMBL/GenBank/DDBJ databases">
        <title>Two chromosome-level genome assemblies of Korean endemic species Abeliophyllum distichum and Forsythia ovata (Oleaceae).</title>
        <authorList>
            <person name="Jang H."/>
        </authorList>
    </citation>
    <scope>NUCLEOTIDE SEQUENCE [LARGE SCALE GENOMIC DNA]</scope>
</reference>
<dbReference type="PANTHER" id="PTHR34669">
    <property type="entry name" value="THIOREDOXIN-LIKE FOLD DOMAIN-CONTAINING PROTEIN MRL7L, CHLOROPLASTIC"/>
    <property type="match status" value="1"/>
</dbReference>
<evidence type="ECO:0000313" key="2">
    <source>
        <dbReference type="EMBL" id="KAL2470527.1"/>
    </source>
</evidence>
<dbReference type="PANTHER" id="PTHR34669:SF2">
    <property type="entry name" value="THIOREDOXIN-LIKE FOLD DOMAIN-CONTAINING PROTEIN MRL7, CHLOROPLASTIC"/>
    <property type="match status" value="1"/>
</dbReference>
<organism evidence="2 3">
    <name type="scientific">Abeliophyllum distichum</name>
    <dbReference type="NCBI Taxonomy" id="126358"/>
    <lineage>
        <taxon>Eukaryota</taxon>
        <taxon>Viridiplantae</taxon>
        <taxon>Streptophyta</taxon>
        <taxon>Embryophyta</taxon>
        <taxon>Tracheophyta</taxon>
        <taxon>Spermatophyta</taxon>
        <taxon>Magnoliopsida</taxon>
        <taxon>eudicotyledons</taxon>
        <taxon>Gunneridae</taxon>
        <taxon>Pentapetalae</taxon>
        <taxon>asterids</taxon>
        <taxon>lamiids</taxon>
        <taxon>Lamiales</taxon>
        <taxon>Oleaceae</taxon>
        <taxon>Forsythieae</taxon>
        <taxon>Abeliophyllum</taxon>
    </lineage>
</organism>
<feature type="compositionally biased region" description="Polar residues" evidence="1">
    <location>
        <begin position="217"/>
        <end position="230"/>
    </location>
</feature>
<dbReference type="Gene3D" id="3.40.30.10">
    <property type="entry name" value="Glutaredoxin"/>
    <property type="match status" value="1"/>
</dbReference>
<dbReference type="Proteomes" id="UP001604336">
    <property type="component" value="Unassembled WGS sequence"/>
</dbReference>
<feature type="compositionally biased region" description="Basic residues" evidence="1">
    <location>
        <begin position="256"/>
        <end position="272"/>
    </location>
</feature>
<feature type="compositionally biased region" description="Basic and acidic residues" evidence="1">
    <location>
        <begin position="419"/>
        <end position="432"/>
    </location>
</feature>
<comment type="caution">
    <text evidence="2">The sequence shown here is derived from an EMBL/GenBank/DDBJ whole genome shotgun (WGS) entry which is preliminary data.</text>
</comment>
<gene>
    <name evidence="2" type="ORF">Adt_38663</name>
</gene>
<keyword evidence="3" id="KW-1185">Reference proteome</keyword>
<dbReference type="InterPro" id="IPR044701">
    <property type="entry name" value="MRL7/MRL7L"/>
</dbReference>
<dbReference type="InterPro" id="IPR036249">
    <property type="entry name" value="Thioredoxin-like_sf"/>
</dbReference>
<sequence length="696" mass="79206">MRIRKHAKISPLIYAASSLKPGTVLQTHVCQLNQSPWDVMSFSPPSTPQPPLPPPSFQVNGNDSFARNGSLGESIAAFESAGSMKFAADDEVTRDIKAPKLDYSHRGNPGGSASDKVEEGAVNPELKKDKQTGYCSKTDGNGWKCKREGNYNNLALPMAKKQVKMAADSRRRPRAKKAASTLSTSNQYEFYYYSGFGPRWGKKRGENKWIRRPKNVEQYNDMSQSTSSQIDNEESEFEDEDEYKEEYEENGESGRKRTRKPVKARLISKSKSSHSSAAPLLAPSFSFSGEAQNLSPNSQPESKRLRSERLKPHFGTSQNLSSLFLKLNPCRSRNLYFQLCFCFFSVLLLLSRVLDLKRSLLCEVSEEDFALNCSNSLLPSTLKCKCTGKRLVYAAISRKFDPKPDENPSLKPKRRTRLKKTEVPQDKDENSERTFPTVIPKKPKRGRRSEAAAVEDFVRDSLEWTFESIRKQNSDILKDKDKVMKDKVDNDVTNYSTDDENGDMDEEKGDDPLGKEMLVDDENPNWPLDADVGWGIRASEYFEQHPIKNIVGQDGTEIDWEGEIDDCLVKEINCLEWESFAFHPSPLIVLVFERYNRASDNWKALKELEKAAKVYWEAKDRLPPRTVKIDINIERDLAYALKVKECPQILFLRGNRILYREKESRTTDELVQMIAHFFYNAKKPSCIKDAAVSPPS</sequence>
<feature type="region of interest" description="Disordered" evidence="1">
    <location>
        <begin position="215"/>
        <end position="277"/>
    </location>
</feature>
<proteinExistence type="predicted"/>
<name>A0ABD1Q3X3_9LAMI</name>
<dbReference type="AlphaFoldDB" id="A0ABD1Q3X3"/>
<feature type="compositionally biased region" description="Basic and acidic residues" evidence="1">
    <location>
        <begin position="115"/>
        <end position="125"/>
    </location>
</feature>
<feature type="compositionally biased region" description="Acidic residues" evidence="1">
    <location>
        <begin position="231"/>
        <end position="251"/>
    </location>
</feature>
<accession>A0ABD1Q3X3</accession>